<feature type="compositionally biased region" description="Low complexity" evidence="3">
    <location>
        <begin position="83"/>
        <end position="107"/>
    </location>
</feature>
<dbReference type="OrthoDB" id="10045710at2759"/>
<feature type="compositionally biased region" description="Polar residues" evidence="3">
    <location>
        <begin position="435"/>
        <end position="452"/>
    </location>
</feature>
<dbReference type="Pfam" id="PF12763">
    <property type="entry name" value="EH"/>
    <property type="match status" value="1"/>
</dbReference>
<dbReference type="SUPFAM" id="SSF47473">
    <property type="entry name" value="EF-hand"/>
    <property type="match status" value="1"/>
</dbReference>
<comment type="similarity">
    <text evidence="2">Belongs to the IRS4 family.</text>
</comment>
<feature type="region of interest" description="Disordered" evidence="3">
    <location>
        <begin position="1"/>
        <end position="24"/>
    </location>
</feature>
<feature type="compositionally biased region" description="Low complexity" evidence="3">
    <location>
        <begin position="302"/>
        <end position="312"/>
    </location>
</feature>
<sequence length="664" mass="73270">MRLNWPKKQSAVVSRKSHSGNEDLLSSDASLKAAQAIFKKHSFSLEDGRPEGLAAPPGQLRNKAGPTTRPRPSKALKKRPRAASKPNSASQAAAPSKQAPSKQTSQAANSAAACAAAATAQKTTWTIEPQGKSKNKVTQYFSPNQLKPPLTYSASRNNSRSGSIHSQSSSKSDGFADIVAQLQGNHGAAQFQRGARVGSVSPRADASSDSIASSHMSSDEVTQAHANSGSIGPPLLSSISPRHSGAGKGYSDFQSSEMENNSTKPSETPAFLNTRAISSRTLPDRRSPSRVYLKDTDAENASTSSLQSSAFSGLPNGGAEALSEPEYPEYGISPNTNTNPYRHEHPRSSIDQSSGNMDLNSDRLSYETLSKMPVQVKYHGTLPDLIPNHKRDKKRSRLSSLFGRKHKVEEADGSQTDLIQQNDVAVVKATQPTRLKTTMRASSEDQAVSSPNESSDEYESGSEDDFGTADKKKKPRRRRVHIRRQIKKASGHHNSSDKSFNADKPWKSHIDIGFVTQAERKRYEGMWVTNRNCYLELLPWWQIQGEQQVYVPDEGLILNLVVLDIWSRSNLPQDKLASIYDMVDFRKDGTLERKSFIVGMWLVDQSLYGRKLPAKIEPRVWESVDKYVVSVPVEAQISFNHKDKQKQIKHEIKSLKKDLKRVQL</sequence>
<dbReference type="FunFam" id="1.10.238.10:FF:000326">
    <property type="entry name" value="IRS4p EH domain-containing protein"/>
    <property type="match status" value="1"/>
</dbReference>
<evidence type="ECO:0000256" key="3">
    <source>
        <dbReference type="SAM" id="MobiDB-lite"/>
    </source>
</evidence>
<feature type="compositionally biased region" description="Acidic residues" evidence="3">
    <location>
        <begin position="454"/>
        <end position="467"/>
    </location>
</feature>
<feature type="compositionally biased region" description="Low complexity" evidence="3">
    <location>
        <begin position="159"/>
        <end position="172"/>
    </location>
</feature>
<dbReference type="CDD" id="cd00052">
    <property type="entry name" value="EH"/>
    <property type="match status" value="1"/>
</dbReference>
<dbReference type="EMBL" id="LN890542">
    <property type="protein sequence ID" value="CUS21138.1"/>
    <property type="molecule type" value="Genomic_DNA"/>
</dbReference>
<feature type="region of interest" description="Disordered" evidence="3">
    <location>
        <begin position="122"/>
        <end position="172"/>
    </location>
</feature>
<feature type="compositionally biased region" description="Polar residues" evidence="3">
    <location>
        <begin position="136"/>
        <end position="145"/>
    </location>
</feature>
<feature type="compositionally biased region" description="Basic and acidic residues" evidence="3">
    <location>
        <begin position="282"/>
        <end position="297"/>
    </location>
</feature>
<evidence type="ECO:0000256" key="1">
    <source>
        <dbReference type="ARBA" id="ARBA00023098"/>
    </source>
</evidence>
<feature type="compositionally biased region" description="Low complexity" evidence="3">
    <location>
        <begin position="228"/>
        <end position="241"/>
    </location>
</feature>
<dbReference type="AlphaFoldDB" id="A0A0P1KNL6"/>
<evidence type="ECO:0000313" key="6">
    <source>
        <dbReference type="Proteomes" id="UP000236544"/>
    </source>
</evidence>
<feature type="compositionally biased region" description="Basic residues" evidence="3">
    <location>
        <begin position="388"/>
        <end position="397"/>
    </location>
</feature>
<evidence type="ECO:0000313" key="5">
    <source>
        <dbReference type="EMBL" id="CUS21138.1"/>
    </source>
</evidence>
<feature type="compositionally biased region" description="Polar residues" evidence="3">
    <location>
        <begin position="252"/>
        <end position="266"/>
    </location>
</feature>
<dbReference type="SMART" id="SM00027">
    <property type="entry name" value="EH"/>
    <property type="match status" value="1"/>
</dbReference>
<keyword evidence="6" id="KW-1185">Reference proteome</keyword>
<feature type="compositionally biased region" description="Polar residues" evidence="3">
    <location>
        <begin position="349"/>
        <end position="359"/>
    </location>
</feature>
<feature type="region of interest" description="Disordered" evidence="3">
    <location>
        <begin position="187"/>
        <end position="361"/>
    </location>
</feature>
<dbReference type="GO" id="GO:0006629">
    <property type="term" value="P:lipid metabolic process"/>
    <property type="evidence" value="ECO:0007669"/>
    <property type="project" value="UniProtKB-KW"/>
</dbReference>
<feature type="compositionally biased region" description="Basic residues" evidence="3">
    <location>
        <begin position="471"/>
        <end position="491"/>
    </location>
</feature>
<feature type="region of interest" description="Disordered" evidence="3">
    <location>
        <begin position="42"/>
        <end position="107"/>
    </location>
</feature>
<dbReference type="GO" id="GO:0031505">
    <property type="term" value="P:fungal-type cell wall organization"/>
    <property type="evidence" value="ECO:0007669"/>
    <property type="project" value="UniProtKB-ARBA"/>
</dbReference>
<dbReference type="InterPro" id="IPR011992">
    <property type="entry name" value="EF-hand-dom_pair"/>
</dbReference>
<reference evidence="6" key="1">
    <citation type="submission" date="2015-10" db="EMBL/GenBank/DDBJ databases">
        <authorList>
            <person name="Devillers H."/>
        </authorList>
    </citation>
    <scope>NUCLEOTIDE SEQUENCE [LARGE SCALE GENOMIC DNA]</scope>
</reference>
<evidence type="ECO:0000259" key="4">
    <source>
        <dbReference type="SMART" id="SM00027"/>
    </source>
</evidence>
<dbReference type="InterPro" id="IPR000261">
    <property type="entry name" value="EH_dom"/>
</dbReference>
<feature type="compositionally biased region" description="Low complexity" evidence="3">
    <location>
        <begin position="201"/>
        <end position="216"/>
    </location>
</feature>
<organism evidence="5 6">
    <name type="scientific">Lachancea quebecensis</name>
    <dbReference type="NCBI Taxonomy" id="1654605"/>
    <lineage>
        <taxon>Eukaryota</taxon>
        <taxon>Fungi</taxon>
        <taxon>Dikarya</taxon>
        <taxon>Ascomycota</taxon>
        <taxon>Saccharomycotina</taxon>
        <taxon>Saccharomycetes</taxon>
        <taxon>Saccharomycetales</taxon>
        <taxon>Saccharomycetaceae</taxon>
        <taxon>Lachancea</taxon>
    </lineage>
</organism>
<name>A0A0P1KNL6_9SACH</name>
<evidence type="ECO:0000256" key="2">
    <source>
        <dbReference type="ARBA" id="ARBA00061579"/>
    </source>
</evidence>
<dbReference type="Gene3D" id="1.10.238.10">
    <property type="entry name" value="EF-hand"/>
    <property type="match status" value="1"/>
</dbReference>
<proteinExistence type="inferred from homology"/>
<protein>
    <submittedName>
        <fullName evidence="5">LAQU0S02e06832g1_1</fullName>
    </submittedName>
</protein>
<accession>A0A0P1KNL6</accession>
<gene>
    <name evidence="5" type="ORF">LAQU0_S02e06832g</name>
</gene>
<feature type="compositionally biased region" description="Basic residues" evidence="3">
    <location>
        <begin position="71"/>
        <end position="82"/>
    </location>
</feature>
<feature type="region of interest" description="Disordered" evidence="3">
    <location>
        <begin position="382"/>
        <end position="416"/>
    </location>
</feature>
<dbReference type="GO" id="GO:0000407">
    <property type="term" value="C:phagophore assembly site"/>
    <property type="evidence" value="ECO:0007669"/>
    <property type="project" value="UniProtKB-ARBA"/>
</dbReference>
<feature type="region of interest" description="Disordered" evidence="3">
    <location>
        <begin position="435"/>
        <end position="502"/>
    </location>
</feature>
<keyword evidence="1" id="KW-0443">Lipid metabolism</keyword>
<feature type="domain" description="EH" evidence="4">
    <location>
        <begin position="539"/>
        <end position="626"/>
    </location>
</feature>
<dbReference type="Proteomes" id="UP000236544">
    <property type="component" value="Unassembled WGS sequence"/>
</dbReference>